<evidence type="ECO:0000313" key="2">
    <source>
        <dbReference type="Proteomes" id="UP000699042"/>
    </source>
</evidence>
<dbReference type="EMBL" id="JAESDN010000006">
    <property type="protein sequence ID" value="KAG7048463.1"/>
    <property type="molecule type" value="Genomic_DNA"/>
</dbReference>
<comment type="caution">
    <text evidence="1">The sequence shown here is derived from an EMBL/GenBank/DDBJ whole genome shotgun (WGS) entry which is preliminary data.</text>
</comment>
<name>A0A9P7R4P4_9PEZI</name>
<dbReference type="AlphaFoldDB" id="A0A9P7R4P4"/>
<dbReference type="Proteomes" id="UP000699042">
    <property type="component" value="Unassembled WGS sequence"/>
</dbReference>
<reference evidence="1" key="1">
    <citation type="submission" date="2021-05" db="EMBL/GenBank/DDBJ databases">
        <title>Comparative genomics of three Colletotrichum scovillei strains and genetic complementation revealed genes involved fungal growth and virulence on chili pepper.</title>
        <authorList>
            <person name="Hsieh D.-K."/>
            <person name="Chuang S.-C."/>
            <person name="Chen C.-Y."/>
            <person name="Chao Y.-T."/>
            <person name="Lu M.-Y.J."/>
            <person name="Lee M.-H."/>
            <person name="Shih M.-C."/>
        </authorList>
    </citation>
    <scope>NUCLEOTIDE SEQUENCE</scope>
    <source>
        <strain evidence="1">Coll-153</strain>
    </source>
</reference>
<gene>
    <name evidence="1" type="ORF">JMJ77_014101</name>
</gene>
<keyword evidence="2" id="KW-1185">Reference proteome</keyword>
<sequence>VPIPSPSTYVVRLRRRSRFRHCGEWKPRNNKDDQQISRQTPDWPIDNRWCSEEFVRLLQSASEPDGETVRLWQYQEPHVAKEGMADQPRGFLRSTCLDARHPSC</sequence>
<accession>A0A9P7R4P4</accession>
<organism evidence="1 2">
    <name type="scientific">Colletotrichum scovillei</name>
    <dbReference type="NCBI Taxonomy" id="1209932"/>
    <lineage>
        <taxon>Eukaryota</taxon>
        <taxon>Fungi</taxon>
        <taxon>Dikarya</taxon>
        <taxon>Ascomycota</taxon>
        <taxon>Pezizomycotina</taxon>
        <taxon>Sordariomycetes</taxon>
        <taxon>Hypocreomycetidae</taxon>
        <taxon>Glomerellales</taxon>
        <taxon>Glomerellaceae</taxon>
        <taxon>Colletotrichum</taxon>
        <taxon>Colletotrichum acutatum species complex</taxon>
    </lineage>
</organism>
<proteinExistence type="predicted"/>
<evidence type="ECO:0000313" key="1">
    <source>
        <dbReference type="EMBL" id="KAG7048463.1"/>
    </source>
</evidence>
<protein>
    <submittedName>
        <fullName evidence="1">Uncharacterized protein</fullName>
    </submittedName>
</protein>
<feature type="non-terminal residue" evidence="1">
    <location>
        <position position="1"/>
    </location>
</feature>